<gene>
    <name evidence="3" type="ORF">AaeL_AAEL002611</name>
</gene>
<dbReference type="GO" id="GO:0005576">
    <property type="term" value="C:extracellular region"/>
    <property type="evidence" value="ECO:0007669"/>
    <property type="project" value="InterPro"/>
</dbReference>
<feature type="chain" id="PRO_5014308052" evidence="1">
    <location>
        <begin position="21"/>
        <end position="142"/>
    </location>
</feature>
<accession>Q17HR2</accession>
<evidence type="ECO:0000256" key="1">
    <source>
        <dbReference type="SAM" id="SignalP"/>
    </source>
</evidence>
<dbReference type="EMBL" id="CH477246">
    <property type="protein sequence ID" value="EAT46177.1"/>
    <property type="molecule type" value="Genomic_DNA"/>
</dbReference>
<dbReference type="Pfam" id="PF01607">
    <property type="entry name" value="CBM_14"/>
    <property type="match status" value="2"/>
</dbReference>
<protein>
    <submittedName>
        <fullName evidence="3">AAEL002611-PA</fullName>
    </submittedName>
</protein>
<dbReference type="PhylomeDB" id="Q17HR2"/>
<dbReference type="eggNOG" id="ENOG502T8YQ">
    <property type="taxonomic scope" value="Eukaryota"/>
</dbReference>
<dbReference type="Gene3D" id="2.170.140.10">
    <property type="entry name" value="Chitin binding domain"/>
    <property type="match status" value="2"/>
</dbReference>
<dbReference type="AlphaFoldDB" id="Q17HR2"/>
<name>Q17HR2_AEDAE</name>
<dbReference type="SUPFAM" id="SSF57625">
    <property type="entry name" value="Invertebrate chitin-binding proteins"/>
    <property type="match status" value="2"/>
</dbReference>
<proteinExistence type="predicted"/>
<dbReference type="OMA" id="FSCRRHY"/>
<feature type="domain" description="Chitin-binding type-2" evidence="2">
    <location>
        <begin position="20"/>
        <end position="69"/>
    </location>
</feature>
<dbReference type="PROSITE" id="PS50940">
    <property type="entry name" value="CHIT_BIND_II"/>
    <property type="match status" value="2"/>
</dbReference>
<reference evidence="3" key="3">
    <citation type="submission" date="2012-09" db="EMBL/GenBank/DDBJ databases">
        <authorList>
            <consortium name="VectorBase"/>
        </authorList>
    </citation>
    <scope>NUCLEOTIDE SEQUENCE</scope>
    <source>
        <strain evidence="3">Liverpool</strain>
    </source>
</reference>
<reference evidence="3" key="1">
    <citation type="submission" date="2005-10" db="EMBL/GenBank/DDBJ databases">
        <authorList>
            <person name="Loftus B.J."/>
            <person name="Nene V.M."/>
            <person name="Hannick L.I."/>
            <person name="Bidwell S."/>
            <person name="Haas B."/>
            <person name="Amedeo P."/>
            <person name="Orvis J."/>
            <person name="Wortman J.R."/>
            <person name="White O.R."/>
            <person name="Salzberg S."/>
            <person name="Shumway M."/>
            <person name="Koo H."/>
            <person name="Zhao Y."/>
            <person name="Holmes M."/>
            <person name="Miller J."/>
            <person name="Schatz M."/>
            <person name="Pop M."/>
            <person name="Pai G."/>
            <person name="Utterback T."/>
            <person name="Rogers Y.-H."/>
            <person name="Kravitz S."/>
            <person name="Fraser C.M."/>
        </authorList>
    </citation>
    <scope>NUCLEOTIDE SEQUENCE</scope>
    <source>
        <strain evidence="3">Liverpool</strain>
    </source>
</reference>
<organism evidence="3 4">
    <name type="scientific">Aedes aegypti</name>
    <name type="common">Yellowfever mosquito</name>
    <name type="synonym">Culex aegypti</name>
    <dbReference type="NCBI Taxonomy" id="7159"/>
    <lineage>
        <taxon>Eukaryota</taxon>
        <taxon>Metazoa</taxon>
        <taxon>Ecdysozoa</taxon>
        <taxon>Arthropoda</taxon>
        <taxon>Hexapoda</taxon>
        <taxon>Insecta</taxon>
        <taxon>Pterygota</taxon>
        <taxon>Neoptera</taxon>
        <taxon>Endopterygota</taxon>
        <taxon>Diptera</taxon>
        <taxon>Nematocera</taxon>
        <taxon>Culicoidea</taxon>
        <taxon>Culicidae</taxon>
        <taxon>Culicinae</taxon>
        <taxon>Aedini</taxon>
        <taxon>Aedes</taxon>
        <taxon>Stegomyia</taxon>
    </lineage>
</organism>
<dbReference type="InterPro" id="IPR002557">
    <property type="entry name" value="Chitin-bd_dom"/>
</dbReference>
<evidence type="ECO:0000313" key="4">
    <source>
        <dbReference type="Proteomes" id="UP000682892"/>
    </source>
</evidence>
<keyword evidence="1" id="KW-0732">Signal</keyword>
<feature type="domain" description="Chitin-binding type-2" evidence="2">
    <location>
        <begin position="79"/>
        <end position="141"/>
    </location>
</feature>
<evidence type="ECO:0000259" key="2">
    <source>
        <dbReference type="PROSITE" id="PS50940"/>
    </source>
</evidence>
<dbReference type="GO" id="GO:0008061">
    <property type="term" value="F:chitin binding"/>
    <property type="evidence" value="ECO:0007669"/>
    <property type="project" value="InterPro"/>
</dbReference>
<dbReference type="PaxDb" id="7159-AAEL002611-PA"/>
<sequence>MTKVIALLVTVALALQVATAFFCDGIPGGLKLRFPIAGICDEYIACHHDTEHEWKCPGGRFFSQRQQKCVDNCDPTEQLNLCAGLINGLLLRPPLSEFPFSCRRHYECMSGMMITRDCPAGSYFSQKNQGCGSVREEFCIPD</sequence>
<reference evidence="3" key="2">
    <citation type="journal article" date="2007" name="Science">
        <title>Genome sequence of Aedes aegypti, a major arbovirus vector.</title>
        <authorList>
            <person name="Nene V."/>
            <person name="Wortman J.R."/>
            <person name="Lawson D."/>
            <person name="Haas B."/>
            <person name="Kodira C."/>
            <person name="Tu Z.J."/>
            <person name="Loftus B."/>
            <person name="Xi Z."/>
            <person name="Megy K."/>
            <person name="Grabherr M."/>
            <person name="Ren Q."/>
            <person name="Zdobnov E.M."/>
            <person name="Lobo N.F."/>
            <person name="Campbell K.S."/>
            <person name="Brown S.E."/>
            <person name="Bonaldo M.F."/>
            <person name="Zhu J."/>
            <person name="Sinkins S.P."/>
            <person name="Hogenkamp D.G."/>
            <person name="Amedeo P."/>
            <person name="Arensburger P."/>
            <person name="Atkinson P.W."/>
            <person name="Bidwell S."/>
            <person name="Biedler J."/>
            <person name="Birney E."/>
            <person name="Bruggner R.V."/>
            <person name="Costas J."/>
            <person name="Coy M.R."/>
            <person name="Crabtree J."/>
            <person name="Crawford M."/>
            <person name="Debruyn B."/>
            <person name="Decaprio D."/>
            <person name="Eiglmeier K."/>
            <person name="Eisenstadt E."/>
            <person name="El-Dorry H."/>
            <person name="Gelbart W.M."/>
            <person name="Gomes S.L."/>
            <person name="Hammond M."/>
            <person name="Hannick L.I."/>
            <person name="Hogan J.R."/>
            <person name="Holmes M.H."/>
            <person name="Jaffe D."/>
            <person name="Johnston J.S."/>
            <person name="Kennedy R.C."/>
            <person name="Koo H."/>
            <person name="Kravitz S."/>
            <person name="Kriventseva E.V."/>
            <person name="Kulp D."/>
            <person name="Labutti K."/>
            <person name="Lee E."/>
            <person name="Li S."/>
            <person name="Lovin D.D."/>
            <person name="Mao C."/>
            <person name="Mauceli E."/>
            <person name="Menck C.F."/>
            <person name="Miller J.R."/>
            <person name="Montgomery P."/>
            <person name="Mori A."/>
            <person name="Nascimento A.L."/>
            <person name="Naveira H.F."/>
            <person name="Nusbaum C."/>
            <person name="O'leary S."/>
            <person name="Orvis J."/>
            <person name="Pertea M."/>
            <person name="Quesneville H."/>
            <person name="Reidenbach K.R."/>
            <person name="Rogers Y.H."/>
            <person name="Roth C.W."/>
            <person name="Schneider J.R."/>
            <person name="Schatz M."/>
            <person name="Shumway M."/>
            <person name="Stanke M."/>
            <person name="Stinson E.O."/>
            <person name="Tubio J.M."/>
            <person name="Vanzee J.P."/>
            <person name="Verjovski-Almeida S."/>
            <person name="Werner D."/>
            <person name="White O."/>
            <person name="Wyder S."/>
            <person name="Zeng Q."/>
            <person name="Zhao Q."/>
            <person name="Zhao Y."/>
            <person name="Hill C.A."/>
            <person name="Raikhel A.S."/>
            <person name="Soares M.B."/>
            <person name="Knudson D.L."/>
            <person name="Lee N.H."/>
            <person name="Galagan J."/>
            <person name="Salzberg S.L."/>
            <person name="Paulsen I.T."/>
            <person name="Dimopoulos G."/>
            <person name="Collins F.H."/>
            <person name="Birren B."/>
            <person name="Fraser-Liggett C.M."/>
            <person name="Severson D.W."/>
        </authorList>
    </citation>
    <scope>NUCLEOTIDE SEQUENCE [LARGE SCALE GENOMIC DNA]</scope>
    <source>
        <strain evidence="3">Liverpool</strain>
    </source>
</reference>
<dbReference type="HOGENOM" id="CLU_148222_0_0_1"/>
<dbReference type="InterPro" id="IPR036508">
    <property type="entry name" value="Chitin-bd_dom_sf"/>
</dbReference>
<feature type="signal peptide" evidence="1">
    <location>
        <begin position="1"/>
        <end position="20"/>
    </location>
</feature>
<dbReference type="Proteomes" id="UP000682892">
    <property type="component" value="Unassembled WGS sequence"/>
</dbReference>
<dbReference type="SMART" id="SM00494">
    <property type="entry name" value="ChtBD2"/>
    <property type="match status" value="2"/>
</dbReference>
<evidence type="ECO:0000313" key="3">
    <source>
        <dbReference type="EMBL" id="EAT46177.1"/>
    </source>
</evidence>